<evidence type="ECO:0000256" key="2">
    <source>
        <dbReference type="ARBA" id="ARBA00022692"/>
    </source>
</evidence>
<comment type="subcellular location">
    <subcellularLocation>
        <location evidence="1">Membrane</location>
        <topology evidence="1">Multi-pass membrane protein</topology>
    </subcellularLocation>
</comment>
<proteinExistence type="predicted"/>
<dbReference type="Proteomes" id="UP000184432">
    <property type="component" value="Unassembled WGS sequence"/>
</dbReference>
<reference evidence="8" key="1">
    <citation type="submission" date="2016-11" db="EMBL/GenBank/DDBJ databases">
        <authorList>
            <person name="Varghese N."/>
            <person name="Submissions S."/>
        </authorList>
    </citation>
    <scope>NUCLEOTIDE SEQUENCE [LARGE SCALE GENOMIC DNA]</scope>
    <source>
        <strain evidence="8">DSM 22623</strain>
    </source>
</reference>
<keyword evidence="4" id="KW-0472">Membrane</keyword>
<dbReference type="GO" id="GO:0016020">
    <property type="term" value="C:membrane"/>
    <property type="evidence" value="ECO:0007669"/>
    <property type="project" value="UniProtKB-SubCell"/>
</dbReference>
<feature type="chain" id="PRO_5012319329" evidence="5">
    <location>
        <begin position="23"/>
        <end position="275"/>
    </location>
</feature>
<accession>A0A1M6G876</accession>
<evidence type="ECO:0000256" key="1">
    <source>
        <dbReference type="ARBA" id="ARBA00004141"/>
    </source>
</evidence>
<evidence type="ECO:0000256" key="3">
    <source>
        <dbReference type="ARBA" id="ARBA00022989"/>
    </source>
</evidence>
<evidence type="ECO:0000256" key="4">
    <source>
        <dbReference type="ARBA" id="ARBA00023136"/>
    </source>
</evidence>
<keyword evidence="3" id="KW-1133">Transmembrane helix</keyword>
<dbReference type="Pfam" id="PF13675">
    <property type="entry name" value="PilJ"/>
    <property type="match status" value="1"/>
</dbReference>
<keyword evidence="2" id="KW-0812">Transmembrane</keyword>
<dbReference type="AlphaFoldDB" id="A0A1M6G876"/>
<dbReference type="RefSeq" id="WP_084549509.1">
    <property type="nucleotide sequence ID" value="NZ_FQYP01000005.1"/>
</dbReference>
<dbReference type="EMBL" id="FQYP01000005">
    <property type="protein sequence ID" value="SHJ06170.1"/>
    <property type="molecule type" value="Genomic_DNA"/>
</dbReference>
<evidence type="ECO:0000313" key="8">
    <source>
        <dbReference type="Proteomes" id="UP000184432"/>
    </source>
</evidence>
<feature type="signal peptide" evidence="5">
    <location>
        <begin position="1"/>
        <end position="22"/>
    </location>
</feature>
<keyword evidence="5" id="KW-0732">Signal</keyword>
<dbReference type="OrthoDB" id="952521at2"/>
<keyword evidence="8" id="KW-1185">Reference proteome</keyword>
<sequence>MKTKVLCIVLLMTLISPLFLFSQSQNFGSITYNKAINVSGKQRMLSQKMSKAYLLIAKGIVNESIKKELNSSKFIFEKQLSILNQNATGSAVKLSIKNVQKIWTEFKPLIESAPSTSTSLQIMNLNTRLLKACHDLVLSIEASSNYSNQFFKNKSQELTNTINVSGKQRMLSQRLCLYYTGLTMFADKKIEFRRTLTSVFDEFDSVIGDLLISSYNNSEIEEELGLVMSVWEKFQLNKRSFLDGGFPLEEVYNTTNDLTKSFNKITGTYEVIAGK</sequence>
<dbReference type="InterPro" id="IPR029095">
    <property type="entry name" value="NarX-like_N"/>
</dbReference>
<feature type="domain" description="NarX-like N-terminal" evidence="6">
    <location>
        <begin position="33"/>
        <end position="120"/>
    </location>
</feature>
<protein>
    <submittedName>
        <fullName evidence="7">Type IV pili methyl-accepting chemotaxis transducer N-term</fullName>
    </submittedName>
</protein>
<organism evidence="7 8">
    <name type="scientific">Aquimarina spongiae</name>
    <dbReference type="NCBI Taxonomy" id="570521"/>
    <lineage>
        <taxon>Bacteria</taxon>
        <taxon>Pseudomonadati</taxon>
        <taxon>Bacteroidota</taxon>
        <taxon>Flavobacteriia</taxon>
        <taxon>Flavobacteriales</taxon>
        <taxon>Flavobacteriaceae</taxon>
        <taxon>Aquimarina</taxon>
    </lineage>
</organism>
<evidence type="ECO:0000313" key="7">
    <source>
        <dbReference type="EMBL" id="SHJ06170.1"/>
    </source>
</evidence>
<evidence type="ECO:0000259" key="6">
    <source>
        <dbReference type="Pfam" id="PF13675"/>
    </source>
</evidence>
<dbReference type="STRING" id="570521.SAMN04488508_105132"/>
<name>A0A1M6G876_9FLAO</name>
<gene>
    <name evidence="7" type="ORF">SAMN04488508_105132</name>
</gene>
<evidence type="ECO:0000256" key="5">
    <source>
        <dbReference type="SAM" id="SignalP"/>
    </source>
</evidence>